<dbReference type="SUPFAM" id="SSF69618">
    <property type="entry name" value="HemD-like"/>
    <property type="match status" value="1"/>
</dbReference>
<dbReference type="RefSeq" id="WP_169944053.1">
    <property type="nucleotide sequence ID" value="NZ_CP053015.1"/>
</dbReference>
<sequence>MRRPLPLIILRPEPGASDTAKRVRSAGLDAVSVPLFAAGPIAWTPADPADFDALLLTSANAPRFAGPGLEKLAALPVWCVGAATAAAATAAGLSVQHIGQGGAQAVLQEAAAHAIAKMLWLAGEDRTPLDPPASLHLTIVTVYHARRLPVAKELLAGPAVVLVHSQRAARRLAELAPARDRLRIVAISDPVARTLGKGWASVSICGMPDDREMVAMAAKLCHEGG</sequence>
<gene>
    <name evidence="2" type="ORF">GV829_04020</name>
</gene>
<dbReference type="GO" id="GO:0004852">
    <property type="term" value="F:uroporphyrinogen-III synthase activity"/>
    <property type="evidence" value="ECO:0007669"/>
    <property type="project" value="InterPro"/>
</dbReference>
<dbReference type="GO" id="GO:0033014">
    <property type="term" value="P:tetrapyrrole biosynthetic process"/>
    <property type="evidence" value="ECO:0007669"/>
    <property type="project" value="InterPro"/>
</dbReference>
<evidence type="ECO:0000259" key="1">
    <source>
        <dbReference type="Pfam" id="PF02602"/>
    </source>
</evidence>
<dbReference type="InterPro" id="IPR036108">
    <property type="entry name" value="4pyrrol_syn_uPrphyn_synt_sf"/>
</dbReference>
<reference evidence="2 3" key="1">
    <citation type="submission" date="2020-01" db="EMBL/GenBank/DDBJ databases">
        <title>Sphingomonas sp. strain CSW-10.</title>
        <authorList>
            <person name="Chen W.-M."/>
        </authorList>
    </citation>
    <scope>NUCLEOTIDE SEQUENCE [LARGE SCALE GENOMIC DNA]</scope>
    <source>
        <strain evidence="2 3">CSW-10</strain>
    </source>
</reference>
<dbReference type="EMBL" id="CP053015">
    <property type="protein sequence ID" value="QJQ31710.1"/>
    <property type="molecule type" value="Genomic_DNA"/>
</dbReference>
<dbReference type="Proteomes" id="UP000503018">
    <property type="component" value="Chromosome"/>
</dbReference>
<accession>A0A6M4ATG0</accession>
<organism evidence="2 3">
    <name type="scientific">Sphingomonas lacunae</name>
    <dbReference type="NCBI Taxonomy" id="2698828"/>
    <lineage>
        <taxon>Bacteria</taxon>
        <taxon>Pseudomonadati</taxon>
        <taxon>Pseudomonadota</taxon>
        <taxon>Alphaproteobacteria</taxon>
        <taxon>Sphingomonadales</taxon>
        <taxon>Sphingomonadaceae</taxon>
        <taxon>Sphingomonas</taxon>
    </lineage>
</organism>
<dbReference type="KEGG" id="slan:GV829_04020"/>
<dbReference type="InterPro" id="IPR003754">
    <property type="entry name" value="4pyrrol_synth_uPrphyn_synth"/>
</dbReference>
<dbReference type="CDD" id="cd06578">
    <property type="entry name" value="HemD"/>
    <property type="match status" value="1"/>
</dbReference>
<dbReference type="AlphaFoldDB" id="A0A6M4ATG0"/>
<feature type="domain" description="Tetrapyrrole biosynthesis uroporphyrinogen III synthase" evidence="1">
    <location>
        <begin position="18"/>
        <end position="205"/>
    </location>
</feature>
<keyword evidence="3" id="KW-1185">Reference proteome</keyword>
<evidence type="ECO:0000313" key="3">
    <source>
        <dbReference type="Proteomes" id="UP000503018"/>
    </source>
</evidence>
<name>A0A6M4ATG0_9SPHN</name>
<proteinExistence type="predicted"/>
<protein>
    <submittedName>
        <fullName evidence="2">Uroporphyrinogen-III synthase</fullName>
    </submittedName>
</protein>
<evidence type="ECO:0000313" key="2">
    <source>
        <dbReference type="EMBL" id="QJQ31710.1"/>
    </source>
</evidence>
<dbReference type="Pfam" id="PF02602">
    <property type="entry name" value="HEM4"/>
    <property type="match status" value="1"/>
</dbReference>
<dbReference type="Gene3D" id="3.40.50.10090">
    <property type="match status" value="1"/>
</dbReference>